<dbReference type="PANTHER" id="PTHR22847">
    <property type="entry name" value="WD40 REPEAT PROTEIN"/>
    <property type="match status" value="1"/>
</dbReference>
<feature type="repeat" description="WD" evidence="3">
    <location>
        <begin position="133"/>
        <end position="159"/>
    </location>
</feature>
<dbReference type="CDD" id="cd00200">
    <property type="entry name" value="WD40"/>
    <property type="match status" value="1"/>
</dbReference>
<feature type="repeat" description="WD" evidence="3">
    <location>
        <begin position="232"/>
        <end position="258"/>
    </location>
</feature>
<keyword evidence="2" id="KW-0677">Repeat</keyword>
<dbReference type="Gene3D" id="2.130.10.10">
    <property type="entry name" value="YVTN repeat-like/Quinoprotein amine dehydrogenase"/>
    <property type="match status" value="2"/>
</dbReference>
<evidence type="ECO:0000256" key="2">
    <source>
        <dbReference type="ARBA" id="ARBA00022737"/>
    </source>
</evidence>
<dbReference type="InterPro" id="IPR015943">
    <property type="entry name" value="WD40/YVTN_repeat-like_dom_sf"/>
</dbReference>
<dbReference type="InterPro" id="IPR036322">
    <property type="entry name" value="WD40_repeat_dom_sf"/>
</dbReference>
<dbReference type="SMART" id="SM00320">
    <property type="entry name" value="WD40"/>
    <property type="match status" value="5"/>
</dbReference>
<dbReference type="PANTHER" id="PTHR22847:SF637">
    <property type="entry name" value="WD REPEAT DOMAIN 5B"/>
    <property type="match status" value="1"/>
</dbReference>
<dbReference type="Pfam" id="PF00400">
    <property type="entry name" value="WD40"/>
    <property type="match status" value="5"/>
</dbReference>
<proteinExistence type="predicted"/>
<gene>
    <name evidence="4" type="ORF">RFI_18282</name>
</gene>
<dbReference type="OrthoDB" id="10251381at2759"/>
<dbReference type="InterPro" id="IPR019775">
    <property type="entry name" value="WD40_repeat_CS"/>
</dbReference>
<dbReference type="GO" id="GO:1990234">
    <property type="term" value="C:transferase complex"/>
    <property type="evidence" value="ECO:0007669"/>
    <property type="project" value="UniProtKB-ARBA"/>
</dbReference>
<dbReference type="InterPro" id="IPR001680">
    <property type="entry name" value="WD40_rpt"/>
</dbReference>
<sequence>MGCRCQQTNQIISGHSGDVFCVKFSLYGSHDHAMDTRRPVVCSSSFDKTIRFWNFKTAKEFRVLDGHTNGVCGIAFSPFNNGRYLCSGSYDDTIRLWDVETSKTLHVFKGHKHTVCNRKNDNTSNRIGVIGGNGYTICSGSYDYTIRLWDVETAKELTVFTGHKNWIRSVKYSPYITDTICSGSEDNSIRLWDIRSKKETNIFKGHTHWVWAVEYSPFVSSDNNNADGTMTNPNIICSGSWDNTIRFWDIRKNKQLYLIKGNDNEDRGICSLKFLALRNEEKRNKNTDNHM</sequence>
<evidence type="ECO:0000313" key="5">
    <source>
        <dbReference type="Proteomes" id="UP000023152"/>
    </source>
</evidence>
<dbReference type="PROSITE" id="PS50082">
    <property type="entry name" value="WD_REPEATS_2"/>
    <property type="match status" value="4"/>
</dbReference>
<evidence type="ECO:0000256" key="1">
    <source>
        <dbReference type="ARBA" id="ARBA00022574"/>
    </source>
</evidence>
<dbReference type="AlphaFoldDB" id="X6MYT6"/>
<evidence type="ECO:0000256" key="3">
    <source>
        <dbReference type="PROSITE-ProRule" id="PRU00221"/>
    </source>
</evidence>
<dbReference type="PROSITE" id="PS50294">
    <property type="entry name" value="WD_REPEATS_REGION"/>
    <property type="match status" value="2"/>
</dbReference>
<accession>X6MYT6</accession>
<dbReference type="Proteomes" id="UP000023152">
    <property type="component" value="Unassembled WGS sequence"/>
</dbReference>
<organism evidence="4 5">
    <name type="scientific">Reticulomyxa filosa</name>
    <dbReference type="NCBI Taxonomy" id="46433"/>
    <lineage>
        <taxon>Eukaryota</taxon>
        <taxon>Sar</taxon>
        <taxon>Rhizaria</taxon>
        <taxon>Retaria</taxon>
        <taxon>Foraminifera</taxon>
        <taxon>Monothalamids</taxon>
        <taxon>Reticulomyxidae</taxon>
        <taxon>Reticulomyxa</taxon>
    </lineage>
</organism>
<keyword evidence="5" id="KW-1185">Reference proteome</keyword>
<keyword evidence="1 3" id="KW-0853">WD repeat</keyword>
<name>X6MYT6_RETFI</name>
<feature type="repeat" description="WD" evidence="3">
    <location>
        <begin position="160"/>
        <end position="202"/>
    </location>
</feature>
<dbReference type="EMBL" id="ASPP01014198">
    <property type="protein sequence ID" value="ETO18961.1"/>
    <property type="molecule type" value="Genomic_DNA"/>
</dbReference>
<dbReference type="InterPro" id="IPR020472">
    <property type="entry name" value="WD40_PAC1"/>
</dbReference>
<comment type="caution">
    <text evidence="4">The sequence shown here is derived from an EMBL/GenBank/DDBJ whole genome shotgun (WGS) entry which is preliminary data.</text>
</comment>
<feature type="repeat" description="WD" evidence="3">
    <location>
        <begin position="64"/>
        <end position="107"/>
    </location>
</feature>
<protein>
    <submittedName>
        <fullName evidence="4">WD-40 repeat protein</fullName>
    </submittedName>
</protein>
<evidence type="ECO:0000313" key="4">
    <source>
        <dbReference type="EMBL" id="ETO18961.1"/>
    </source>
</evidence>
<reference evidence="4 5" key="1">
    <citation type="journal article" date="2013" name="Curr. Biol.">
        <title>The Genome of the Foraminiferan Reticulomyxa filosa.</title>
        <authorList>
            <person name="Glockner G."/>
            <person name="Hulsmann N."/>
            <person name="Schleicher M."/>
            <person name="Noegel A.A."/>
            <person name="Eichinger L."/>
            <person name="Gallinger C."/>
            <person name="Pawlowski J."/>
            <person name="Sierra R."/>
            <person name="Euteneuer U."/>
            <person name="Pillet L."/>
            <person name="Moustafa A."/>
            <person name="Platzer M."/>
            <person name="Groth M."/>
            <person name="Szafranski K."/>
            <person name="Schliwa M."/>
        </authorList>
    </citation>
    <scope>NUCLEOTIDE SEQUENCE [LARGE SCALE GENOMIC DNA]</scope>
</reference>
<dbReference type="SUPFAM" id="SSF50978">
    <property type="entry name" value="WD40 repeat-like"/>
    <property type="match status" value="1"/>
</dbReference>
<dbReference type="PROSITE" id="PS00678">
    <property type="entry name" value="WD_REPEATS_1"/>
    <property type="match status" value="3"/>
</dbReference>
<dbReference type="PRINTS" id="PR00320">
    <property type="entry name" value="GPROTEINBRPT"/>
</dbReference>